<reference evidence="1" key="1">
    <citation type="submission" date="2023-04" db="EMBL/GenBank/DDBJ databases">
        <title>Ambrosiozyma monospora NBRC 10751.</title>
        <authorList>
            <person name="Ichikawa N."/>
            <person name="Sato H."/>
            <person name="Tonouchi N."/>
        </authorList>
    </citation>
    <scope>NUCLEOTIDE SEQUENCE</scope>
    <source>
        <strain evidence="1">NBRC 10751</strain>
    </source>
</reference>
<dbReference type="Proteomes" id="UP001165064">
    <property type="component" value="Unassembled WGS sequence"/>
</dbReference>
<sequence>MELKKLHLGTVSYAGDTMDLVAGYVADIGEQVKASRRDMGTRVRDLVTTMAICHNVTPSYEDGELSYQAASPDEIAIVKFTKSVGLSLVKRDRHSLALYHEASKRTYEYEILQVFPFNSDTKRMGIVVLDKTRDELWFLQKGADTVMMSIVQHNDWLEEETSNMAREGLRTLVVARKKLKSTVYEEFKTKYQEASMSMVNRDQSMAKVISQYLEYDLELLGLTGVEDRLQKDVKSSIEVLRNAGVKIWMLTGDKVETARCVSVSAKCMLTY</sequence>
<keyword evidence="2" id="KW-1185">Reference proteome</keyword>
<gene>
    <name evidence="1" type="ORF">Amon02_001106100</name>
</gene>
<dbReference type="EMBL" id="BSXS01011512">
    <property type="protein sequence ID" value="GMF00681.1"/>
    <property type="molecule type" value="Genomic_DNA"/>
</dbReference>
<protein>
    <submittedName>
        <fullName evidence="1">Unnamed protein product</fullName>
    </submittedName>
</protein>
<proteinExistence type="predicted"/>
<accession>A0ACB5U420</accession>
<evidence type="ECO:0000313" key="1">
    <source>
        <dbReference type="EMBL" id="GMF00681.1"/>
    </source>
</evidence>
<comment type="caution">
    <text evidence="1">The sequence shown here is derived from an EMBL/GenBank/DDBJ whole genome shotgun (WGS) entry which is preliminary data.</text>
</comment>
<name>A0ACB5U420_AMBMO</name>
<organism evidence="1 2">
    <name type="scientific">Ambrosiozyma monospora</name>
    <name type="common">Yeast</name>
    <name type="synonym">Endomycopsis monosporus</name>
    <dbReference type="NCBI Taxonomy" id="43982"/>
    <lineage>
        <taxon>Eukaryota</taxon>
        <taxon>Fungi</taxon>
        <taxon>Dikarya</taxon>
        <taxon>Ascomycota</taxon>
        <taxon>Saccharomycotina</taxon>
        <taxon>Pichiomycetes</taxon>
        <taxon>Pichiales</taxon>
        <taxon>Pichiaceae</taxon>
        <taxon>Ambrosiozyma</taxon>
    </lineage>
</organism>
<evidence type="ECO:0000313" key="2">
    <source>
        <dbReference type="Proteomes" id="UP001165064"/>
    </source>
</evidence>